<name>A0ABP6V0N3_9ACTN</name>
<keyword evidence="1" id="KW-0560">Oxidoreductase</keyword>
<sequence length="176" mass="18783">MTQTAENPLAPTALDPSRPTDFRGLLGSFATGLTIVTAQTAEGPVGFTCQSFSSLSLDPPLITICPSRTSSTWPRIAPGGRFCVNVLSAAQESLSNRFATSGIDKYADVTWRPSPSGDPILEDSLAWLDCRVEHVHEGGDHHIVLGRVGAMGSADRGEPLLFHRGRYASLSGTHHQ</sequence>
<evidence type="ECO:0000313" key="3">
    <source>
        <dbReference type="EMBL" id="GAA3524033.1"/>
    </source>
</evidence>
<evidence type="ECO:0000313" key="4">
    <source>
        <dbReference type="Proteomes" id="UP001500301"/>
    </source>
</evidence>
<evidence type="ECO:0000256" key="1">
    <source>
        <dbReference type="ARBA" id="ARBA00023002"/>
    </source>
</evidence>
<dbReference type="PANTHER" id="PTHR30466:SF11">
    <property type="entry name" value="FLAVIN-DEPENDENT MONOOXYGENASE, REDUCTASE SUBUNIT HSAB"/>
    <property type="match status" value="1"/>
</dbReference>
<reference evidence="4" key="1">
    <citation type="journal article" date="2019" name="Int. J. Syst. Evol. Microbiol.">
        <title>The Global Catalogue of Microorganisms (GCM) 10K type strain sequencing project: providing services to taxonomists for standard genome sequencing and annotation.</title>
        <authorList>
            <consortium name="The Broad Institute Genomics Platform"/>
            <consortium name="The Broad Institute Genome Sequencing Center for Infectious Disease"/>
            <person name="Wu L."/>
            <person name="Ma J."/>
        </authorList>
    </citation>
    <scope>NUCLEOTIDE SEQUENCE [LARGE SCALE GENOMIC DNA]</scope>
    <source>
        <strain evidence="4">JCM 17460</strain>
    </source>
</reference>
<gene>
    <name evidence="3" type="ORF">GCM10022263_10540</name>
</gene>
<organism evidence="3 4">
    <name type="scientific">Nocardioides daeguensis</name>
    <dbReference type="NCBI Taxonomy" id="908359"/>
    <lineage>
        <taxon>Bacteria</taxon>
        <taxon>Bacillati</taxon>
        <taxon>Actinomycetota</taxon>
        <taxon>Actinomycetes</taxon>
        <taxon>Propionibacteriales</taxon>
        <taxon>Nocardioidaceae</taxon>
        <taxon>Nocardioides</taxon>
    </lineage>
</organism>
<dbReference type="Proteomes" id="UP001500301">
    <property type="component" value="Unassembled WGS sequence"/>
</dbReference>
<accession>A0ABP6V0N3</accession>
<dbReference type="InterPro" id="IPR050268">
    <property type="entry name" value="NADH-dep_flavin_reductase"/>
</dbReference>
<proteinExistence type="predicted"/>
<comment type="caution">
    <text evidence="3">The sequence shown here is derived from an EMBL/GenBank/DDBJ whole genome shotgun (WGS) entry which is preliminary data.</text>
</comment>
<dbReference type="RefSeq" id="WP_218235531.1">
    <property type="nucleotide sequence ID" value="NZ_BAABBB010000006.1"/>
</dbReference>
<dbReference type="SMART" id="SM00903">
    <property type="entry name" value="Flavin_Reduct"/>
    <property type="match status" value="1"/>
</dbReference>
<protein>
    <submittedName>
        <fullName evidence="3">Flavin reductase family protein</fullName>
    </submittedName>
</protein>
<dbReference type="PANTHER" id="PTHR30466">
    <property type="entry name" value="FLAVIN REDUCTASE"/>
    <property type="match status" value="1"/>
</dbReference>
<dbReference type="Pfam" id="PF01613">
    <property type="entry name" value="Flavin_Reduct"/>
    <property type="match status" value="1"/>
</dbReference>
<feature type="domain" description="Flavin reductase like" evidence="2">
    <location>
        <begin position="26"/>
        <end position="169"/>
    </location>
</feature>
<evidence type="ECO:0000259" key="2">
    <source>
        <dbReference type="SMART" id="SM00903"/>
    </source>
</evidence>
<dbReference type="InterPro" id="IPR002563">
    <property type="entry name" value="Flavin_Rdtase-like_dom"/>
</dbReference>
<keyword evidence="4" id="KW-1185">Reference proteome</keyword>
<dbReference type="EMBL" id="BAABBB010000006">
    <property type="protein sequence ID" value="GAA3524033.1"/>
    <property type="molecule type" value="Genomic_DNA"/>
</dbReference>